<dbReference type="Pfam" id="PF00440">
    <property type="entry name" value="TetR_N"/>
    <property type="match status" value="1"/>
</dbReference>
<dbReference type="PROSITE" id="PS50977">
    <property type="entry name" value="HTH_TETR_2"/>
    <property type="match status" value="1"/>
</dbReference>
<reference evidence="4" key="1">
    <citation type="submission" date="2014-07" db="EMBL/GenBank/DDBJ databases">
        <authorList>
            <person name="Urmite Genomes Urmite Genomes"/>
        </authorList>
    </citation>
    <scope>NUCLEOTIDE SEQUENCE</scope>
    <source>
        <strain evidence="4">11W110_air</strain>
    </source>
</reference>
<evidence type="ECO:0000256" key="2">
    <source>
        <dbReference type="PROSITE-ProRule" id="PRU00335"/>
    </source>
</evidence>
<dbReference type="Gene3D" id="1.10.357.10">
    <property type="entry name" value="Tetracycline Repressor, domain 2"/>
    <property type="match status" value="1"/>
</dbReference>
<name>A0A078MNE9_9MICC</name>
<dbReference type="InterPro" id="IPR009057">
    <property type="entry name" value="Homeodomain-like_sf"/>
</dbReference>
<dbReference type="GO" id="GO:0000976">
    <property type="term" value="F:transcription cis-regulatory region binding"/>
    <property type="evidence" value="ECO:0007669"/>
    <property type="project" value="TreeGrafter"/>
</dbReference>
<evidence type="ECO:0000256" key="1">
    <source>
        <dbReference type="ARBA" id="ARBA00023125"/>
    </source>
</evidence>
<dbReference type="PRINTS" id="PR00455">
    <property type="entry name" value="HTHTETR"/>
</dbReference>
<keyword evidence="1 2" id="KW-0238">DNA-binding</keyword>
<dbReference type="InterPro" id="IPR001647">
    <property type="entry name" value="HTH_TetR"/>
</dbReference>
<protein>
    <submittedName>
        <fullName evidence="4">HTH-type transcriptional regulator BetI</fullName>
    </submittedName>
</protein>
<gene>
    <name evidence="4" type="primary">betI_5</name>
    <name evidence="4" type="ORF">BN1051_01102</name>
</gene>
<organism evidence="4">
    <name type="scientific">Arthrobacter saudimassiliensis</name>
    <dbReference type="NCBI Taxonomy" id="1461584"/>
    <lineage>
        <taxon>Bacteria</taxon>
        <taxon>Bacillati</taxon>
        <taxon>Actinomycetota</taxon>
        <taxon>Actinomycetes</taxon>
        <taxon>Micrococcales</taxon>
        <taxon>Micrococcaceae</taxon>
        <taxon>Arthrobacter</taxon>
    </lineage>
</organism>
<dbReference type="InterPro" id="IPR050109">
    <property type="entry name" value="HTH-type_TetR-like_transc_reg"/>
</dbReference>
<dbReference type="PANTHER" id="PTHR30055">
    <property type="entry name" value="HTH-TYPE TRANSCRIPTIONAL REGULATOR RUTR"/>
    <property type="match status" value="1"/>
</dbReference>
<evidence type="ECO:0000259" key="3">
    <source>
        <dbReference type="PROSITE" id="PS50977"/>
    </source>
</evidence>
<evidence type="ECO:0000313" key="4">
    <source>
        <dbReference type="EMBL" id="CEA07779.1"/>
    </source>
</evidence>
<dbReference type="PATRIC" id="fig|1461584.3.peg.1093"/>
<accession>A0A078MNE9</accession>
<proteinExistence type="predicted"/>
<feature type="DNA-binding region" description="H-T-H motif" evidence="2">
    <location>
        <begin position="39"/>
        <end position="58"/>
    </location>
</feature>
<dbReference type="PANTHER" id="PTHR30055:SF223">
    <property type="entry name" value="HTH-TYPE TRANSCRIPTIONAL REGULATOR UIDR"/>
    <property type="match status" value="1"/>
</dbReference>
<sequence length="206" mass="21664">MTSRPPARARRRLSRPERRAQLLDTARDLIRDAGTDGFTLGRLADRAGVTKPLVYDHFGDRAGVFAELYREFEARQRRALAAALAEAEPQLPAVAGLVAAAYIDCCLAEGRELADVVAALSGSPALAAVRREAEDAYLAMCRDALEPFTGPMDAAGLQAVIGAGDALARTALAGRISAGHARGTLARVLLAVSGDARPLSEAAEES</sequence>
<dbReference type="SUPFAM" id="SSF46689">
    <property type="entry name" value="Homeodomain-like"/>
    <property type="match status" value="1"/>
</dbReference>
<feature type="domain" description="HTH tetR-type" evidence="3">
    <location>
        <begin position="16"/>
        <end position="76"/>
    </location>
</feature>
<dbReference type="AlphaFoldDB" id="A0A078MNE9"/>
<dbReference type="EMBL" id="LN483070">
    <property type="protein sequence ID" value="CEA07779.1"/>
    <property type="molecule type" value="Genomic_DNA"/>
</dbReference>
<dbReference type="GO" id="GO:0003700">
    <property type="term" value="F:DNA-binding transcription factor activity"/>
    <property type="evidence" value="ECO:0007669"/>
    <property type="project" value="TreeGrafter"/>
</dbReference>